<dbReference type="STRING" id="1693.BMIN_0901"/>
<dbReference type="GO" id="GO:0004252">
    <property type="term" value="F:serine-type endopeptidase activity"/>
    <property type="evidence" value="ECO:0007669"/>
    <property type="project" value="UniProtKB-EC"/>
</dbReference>
<keyword evidence="2 7" id="KW-0645">Protease</keyword>
<proteinExistence type="inferred from homology"/>
<keyword evidence="8" id="KW-1185">Reference proteome</keyword>
<keyword evidence="3 7" id="KW-0378">Hydrolase</keyword>
<dbReference type="PRINTS" id="PR00862">
    <property type="entry name" value="PROLIGOPTASE"/>
</dbReference>
<dbReference type="Proteomes" id="UP000029014">
    <property type="component" value="Unassembled WGS sequence"/>
</dbReference>
<evidence type="ECO:0000259" key="5">
    <source>
        <dbReference type="Pfam" id="PF00326"/>
    </source>
</evidence>
<dbReference type="InterPro" id="IPR051543">
    <property type="entry name" value="Serine_Peptidase_S9A"/>
</dbReference>
<dbReference type="AlphaFoldDB" id="A0A087BSA7"/>
<dbReference type="Pfam" id="PF00326">
    <property type="entry name" value="Peptidase_S9"/>
    <property type="match status" value="1"/>
</dbReference>
<dbReference type="SUPFAM" id="SSF53474">
    <property type="entry name" value="alpha/beta-Hydrolases"/>
    <property type="match status" value="1"/>
</dbReference>
<dbReference type="eggNOG" id="COG1770">
    <property type="taxonomic scope" value="Bacteria"/>
</dbReference>
<organism evidence="7 8">
    <name type="scientific">Bifidobacterium minimum</name>
    <dbReference type="NCBI Taxonomy" id="1693"/>
    <lineage>
        <taxon>Bacteria</taxon>
        <taxon>Bacillati</taxon>
        <taxon>Actinomycetota</taxon>
        <taxon>Actinomycetes</taxon>
        <taxon>Bifidobacteriales</taxon>
        <taxon>Bifidobacteriaceae</taxon>
        <taxon>Bifidobacterium</taxon>
    </lineage>
</organism>
<feature type="domain" description="Peptidase S9A N-terminal" evidence="6">
    <location>
        <begin position="2"/>
        <end position="261"/>
    </location>
</feature>
<dbReference type="InterPro" id="IPR029058">
    <property type="entry name" value="AB_hydrolase_fold"/>
</dbReference>
<sequence length="749" mass="83517">MRNSEDPAVAEYVRAENEYCRARTAHLRTLRTTLFEEIRSHVQETDMSVPVRVDGYWYFGRTVEGRQYGMQCRIPVRSDDDWDPPVVDPSSVPGSLPGEEIIFDANAEAEGHDFFRLGGMDVSRDGRRMLYGVDVTGNERYDFRVRDLTTGEDLPDRLTSLGGACLTPDGRWVFTVEVDDAWRPCAIWRHRVGTDQSADVEVYRERDERFWISVGMSFDESLIVISVDSKTTSEMWTLDVHDPQGEFEVFIPRREGIEYSVGFSTLEGAGDSGEDVPIAVVYHNVVNPNFEFDVVDLRSHRPPYSLGEGIVVAQGSPYGCEKGDAVIPGASALPAGTSYDDPRNPAVLRGARGLTLDGMSVRRDYVVMAYRAQGLPHMAVISKREAVEDYRAGRPWGFREVVVPELTNDDMAEDEGRLYSVGMSGNPSYDAPRVRYSFTSLTRPGELHEYDPVGGEDRLLKCAEVPGGFDPRNYAERRVWITARDGERIPLSLAWRRDLLSGGRRPDGSAAPMFITGYGAYEISSDPGFSTARLNFLDRGVLYAVAHVRGGGEMGRAWYEQGRRLSKKHTFEDFVDVTEGLQRQGWGTPATTVANGGSAGGLLMGAVANMAPSLYAGIEADVPFVDALTSILDPSLPLTVTEWDEWGDPLHDEEVYRYMKSYSPYENVPRTPDEARHFPRILVTTSMNDTRVLVVEPLKWVASLQAVGVDAIERIEVEAGHGGASGRYRQWEDLAFENAWCLDVMGITR</sequence>
<comment type="similarity">
    <text evidence="1">Belongs to the peptidase S9A family.</text>
</comment>
<dbReference type="Pfam" id="PF02897">
    <property type="entry name" value="Peptidase_S9_N"/>
    <property type="match status" value="1"/>
</dbReference>
<evidence type="ECO:0000256" key="4">
    <source>
        <dbReference type="ARBA" id="ARBA00022825"/>
    </source>
</evidence>
<dbReference type="SUPFAM" id="SSF50993">
    <property type="entry name" value="Peptidase/esterase 'gauge' domain"/>
    <property type="match status" value="1"/>
</dbReference>
<comment type="caution">
    <text evidence="7">The sequence shown here is derived from an EMBL/GenBank/DDBJ whole genome shotgun (WGS) entry which is preliminary data.</text>
</comment>
<dbReference type="EMBL" id="JGZD01000005">
    <property type="protein sequence ID" value="KFI73907.1"/>
    <property type="molecule type" value="Genomic_DNA"/>
</dbReference>
<keyword evidence="4" id="KW-0720">Serine protease</keyword>
<evidence type="ECO:0000256" key="1">
    <source>
        <dbReference type="ARBA" id="ARBA00005228"/>
    </source>
</evidence>
<dbReference type="Gene3D" id="2.130.10.120">
    <property type="entry name" value="Prolyl oligopeptidase, N-terminal domain"/>
    <property type="match status" value="2"/>
</dbReference>
<dbReference type="InterPro" id="IPR023302">
    <property type="entry name" value="Pept_S9A_N"/>
</dbReference>
<dbReference type="InterPro" id="IPR001375">
    <property type="entry name" value="Peptidase_S9_cat"/>
</dbReference>
<dbReference type="Gene3D" id="3.40.50.1820">
    <property type="entry name" value="alpha/beta hydrolase"/>
    <property type="match status" value="1"/>
</dbReference>
<evidence type="ECO:0000313" key="7">
    <source>
        <dbReference type="EMBL" id="KFI73907.1"/>
    </source>
</evidence>
<feature type="domain" description="Peptidase S9 prolyl oligopeptidase catalytic" evidence="5">
    <location>
        <begin position="529"/>
        <end position="746"/>
    </location>
</feature>
<name>A0A087BSA7_9BIFI</name>
<dbReference type="EC" id="3.4.21.83" evidence="7"/>
<reference evidence="7 8" key="1">
    <citation type="submission" date="2014-03" db="EMBL/GenBank/DDBJ databases">
        <title>Genomics of Bifidobacteria.</title>
        <authorList>
            <person name="Ventura M."/>
            <person name="Milani C."/>
            <person name="Lugli G.A."/>
        </authorList>
    </citation>
    <scope>NUCLEOTIDE SEQUENCE [LARGE SCALE GENOMIC DNA]</scope>
    <source>
        <strain evidence="7 8">LMG 11592</strain>
    </source>
</reference>
<protein>
    <submittedName>
        <fullName evidence="7">Protease II</fullName>
        <ecNumber evidence="7">3.4.21.83</ecNumber>
    </submittedName>
</protein>
<dbReference type="PANTHER" id="PTHR11757">
    <property type="entry name" value="PROTEASE FAMILY S9A OLIGOPEPTIDASE"/>
    <property type="match status" value="1"/>
</dbReference>
<accession>A0A087BSA7</accession>
<evidence type="ECO:0000256" key="2">
    <source>
        <dbReference type="ARBA" id="ARBA00022670"/>
    </source>
</evidence>
<evidence type="ECO:0000313" key="8">
    <source>
        <dbReference type="Proteomes" id="UP000029014"/>
    </source>
</evidence>
<gene>
    <name evidence="7" type="ORF">BMIN_0901</name>
</gene>
<dbReference type="GO" id="GO:0006508">
    <property type="term" value="P:proteolysis"/>
    <property type="evidence" value="ECO:0007669"/>
    <property type="project" value="UniProtKB-KW"/>
</dbReference>
<dbReference type="InterPro" id="IPR002470">
    <property type="entry name" value="Peptidase_S9A"/>
</dbReference>
<dbReference type="PANTHER" id="PTHR11757:SF19">
    <property type="entry name" value="PROLYL ENDOPEPTIDASE-LIKE"/>
    <property type="match status" value="1"/>
</dbReference>
<evidence type="ECO:0000256" key="3">
    <source>
        <dbReference type="ARBA" id="ARBA00022801"/>
    </source>
</evidence>
<evidence type="ECO:0000259" key="6">
    <source>
        <dbReference type="Pfam" id="PF02897"/>
    </source>
</evidence>